<organism evidence="10 11">
    <name type="scientific">Dipteronia dyeriana</name>
    <dbReference type="NCBI Taxonomy" id="168575"/>
    <lineage>
        <taxon>Eukaryota</taxon>
        <taxon>Viridiplantae</taxon>
        <taxon>Streptophyta</taxon>
        <taxon>Embryophyta</taxon>
        <taxon>Tracheophyta</taxon>
        <taxon>Spermatophyta</taxon>
        <taxon>Magnoliopsida</taxon>
        <taxon>eudicotyledons</taxon>
        <taxon>Gunneridae</taxon>
        <taxon>Pentapetalae</taxon>
        <taxon>rosids</taxon>
        <taxon>malvids</taxon>
        <taxon>Sapindales</taxon>
        <taxon>Sapindaceae</taxon>
        <taxon>Hippocastanoideae</taxon>
        <taxon>Acereae</taxon>
        <taxon>Dipteronia</taxon>
    </lineage>
</organism>
<keyword evidence="9" id="KW-0325">Glycoprotein</keyword>
<evidence type="ECO:0000256" key="3">
    <source>
        <dbReference type="ARBA" id="ARBA00022692"/>
    </source>
</evidence>
<comment type="caution">
    <text evidence="10">The sequence shown here is derived from an EMBL/GenBank/DDBJ whole genome shotgun (WGS) entry which is preliminary data.</text>
</comment>
<keyword evidence="5" id="KW-0677">Repeat</keyword>
<keyword evidence="6" id="KW-1133">Transmembrane helix</keyword>
<keyword evidence="2" id="KW-0433">Leucine-rich repeat</keyword>
<evidence type="ECO:0000256" key="8">
    <source>
        <dbReference type="ARBA" id="ARBA00023170"/>
    </source>
</evidence>
<keyword evidence="8" id="KW-0675">Receptor</keyword>
<dbReference type="Proteomes" id="UP001280121">
    <property type="component" value="Unassembled WGS sequence"/>
</dbReference>
<dbReference type="Gene3D" id="1.10.510.10">
    <property type="entry name" value="Transferase(Phosphotransferase) domain 1"/>
    <property type="match status" value="1"/>
</dbReference>
<dbReference type="GO" id="GO:0016020">
    <property type="term" value="C:membrane"/>
    <property type="evidence" value="ECO:0007669"/>
    <property type="project" value="UniProtKB-SubCell"/>
</dbReference>
<evidence type="ECO:0000313" key="10">
    <source>
        <dbReference type="EMBL" id="KAK2635524.1"/>
    </source>
</evidence>
<keyword evidence="11" id="KW-1185">Reference proteome</keyword>
<evidence type="ECO:0000256" key="9">
    <source>
        <dbReference type="ARBA" id="ARBA00023180"/>
    </source>
</evidence>
<name>A0AAD9TH67_9ROSI</name>
<dbReference type="EMBL" id="JANJYI010000009">
    <property type="protein sequence ID" value="KAK2635524.1"/>
    <property type="molecule type" value="Genomic_DNA"/>
</dbReference>
<gene>
    <name evidence="10" type="ORF">Ddye_030316</name>
</gene>
<dbReference type="PANTHER" id="PTHR47986:SF34">
    <property type="entry name" value="RECEPTOR-LIKE KINASE TMK2"/>
    <property type="match status" value="1"/>
</dbReference>
<keyword evidence="4" id="KW-0732">Signal</keyword>
<dbReference type="AlphaFoldDB" id="A0AAD9TH67"/>
<keyword evidence="7" id="KW-0472">Membrane</keyword>
<sequence>MELITGRKAIDQSQDEESVSIVNWFRKIRSDKKAFSLSIDDAIEVDEGNLDSISTVAELAMHCCEREPYQRPEMAHVVNVLSSLDDKWTPTEPDSDHYILGIDP</sequence>
<dbReference type="InterPro" id="IPR052422">
    <property type="entry name" value="Auxin_Ser/Thr_Kinase"/>
</dbReference>
<evidence type="ECO:0000256" key="7">
    <source>
        <dbReference type="ARBA" id="ARBA00023136"/>
    </source>
</evidence>
<evidence type="ECO:0000256" key="6">
    <source>
        <dbReference type="ARBA" id="ARBA00022989"/>
    </source>
</evidence>
<protein>
    <submittedName>
        <fullName evidence="10">Uncharacterized protein</fullName>
    </submittedName>
</protein>
<evidence type="ECO:0000256" key="1">
    <source>
        <dbReference type="ARBA" id="ARBA00004167"/>
    </source>
</evidence>
<reference evidence="10" key="1">
    <citation type="journal article" date="2023" name="Plant J.">
        <title>Genome sequences and population genomics provide insights into the demographic history, inbreeding, and mutation load of two 'living fossil' tree species of Dipteronia.</title>
        <authorList>
            <person name="Feng Y."/>
            <person name="Comes H.P."/>
            <person name="Chen J."/>
            <person name="Zhu S."/>
            <person name="Lu R."/>
            <person name="Zhang X."/>
            <person name="Li P."/>
            <person name="Qiu J."/>
            <person name="Olsen K.M."/>
            <person name="Qiu Y."/>
        </authorList>
    </citation>
    <scope>NUCLEOTIDE SEQUENCE</scope>
    <source>
        <strain evidence="10">KIB01</strain>
    </source>
</reference>
<accession>A0AAD9TH67</accession>
<evidence type="ECO:0000256" key="5">
    <source>
        <dbReference type="ARBA" id="ARBA00022737"/>
    </source>
</evidence>
<keyword evidence="3" id="KW-0812">Transmembrane</keyword>
<evidence type="ECO:0000313" key="11">
    <source>
        <dbReference type="Proteomes" id="UP001280121"/>
    </source>
</evidence>
<evidence type="ECO:0000256" key="2">
    <source>
        <dbReference type="ARBA" id="ARBA00022614"/>
    </source>
</evidence>
<proteinExistence type="predicted"/>
<dbReference type="PANTHER" id="PTHR47986">
    <property type="entry name" value="OSJNBA0070M12.3 PROTEIN"/>
    <property type="match status" value="1"/>
</dbReference>
<evidence type="ECO:0000256" key="4">
    <source>
        <dbReference type="ARBA" id="ARBA00022729"/>
    </source>
</evidence>
<comment type="subcellular location">
    <subcellularLocation>
        <location evidence="1">Membrane</location>
        <topology evidence="1">Single-pass membrane protein</topology>
    </subcellularLocation>
</comment>